<dbReference type="Gene3D" id="3.40.50.12780">
    <property type="entry name" value="N-terminal domain of ligase-like"/>
    <property type="match status" value="1"/>
</dbReference>
<evidence type="ECO:0000259" key="5">
    <source>
        <dbReference type="PROSITE" id="PS50075"/>
    </source>
</evidence>
<dbReference type="InterPro" id="IPR045851">
    <property type="entry name" value="AMP-bd_C_sf"/>
</dbReference>
<keyword evidence="2" id="KW-0597">Phosphoprotein</keyword>
<dbReference type="InterPro" id="IPR020802">
    <property type="entry name" value="TesA-like"/>
</dbReference>
<dbReference type="GO" id="GO:0043041">
    <property type="term" value="P:amino acid activation for nonribosomal peptide biosynthetic process"/>
    <property type="evidence" value="ECO:0007669"/>
    <property type="project" value="TreeGrafter"/>
</dbReference>
<dbReference type="Pfam" id="PF00975">
    <property type="entry name" value="Thioesterase"/>
    <property type="match status" value="1"/>
</dbReference>
<dbReference type="Proteomes" id="UP000738359">
    <property type="component" value="Unassembled WGS sequence"/>
</dbReference>
<evidence type="ECO:0000256" key="4">
    <source>
        <dbReference type="ARBA" id="ARBA00029454"/>
    </source>
</evidence>
<dbReference type="InterPro" id="IPR009081">
    <property type="entry name" value="PP-bd_ACP"/>
</dbReference>
<dbReference type="EMBL" id="JAAAHY010002677">
    <property type="protein sequence ID" value="KAF9944062.1"/>
    <property type="molecule type" value="Genomic_DNA"/>
</dbReference>
<keyword evidence="3" id="KW-0436">Ligase</keyword>
<organism evidence="6 7">
    <name type="scientific">Mortierella alpina</name>
    <name type="common">Oleaginous fungus</name>
    <name type="synonym">Mortierella renispora</name>
    <dbReference type="NCBI Taxonomy" id="64518"/>
    <lineage>
        <taxon>Eukaryota</taxon>
        <taxon>Fungi</taxon>
        <taxon>Fungi incertae sedis</taxon>
        <taxon>Mucoromycota</taxon>
        <taxon>Mortierellomycotina</taxon>
        <taxon>Mortierellomycetes</taxon>
        <taxon>Mortierellales</taxon>
        <taxon>Mortierellaceae</taxon>
        <taxon>Mortierella</taxon>
    </lineage>
</organism>
<keyword evidence="1" id="KW-0596">Phosphopantetheine</keyword>
<accession>A0A9P6IQG2</accession>
<dbReference type="GO" id="GO:0016874">
    <property type="term" value="F:ligase activity"/>
    <property type="evidence" value="ECO:0007669"/>
    <property type="project" value="UniProtKB-KW"/>
</dbReference>
<sequence>DFKSRMYKTGDMARYLPDGNLVYMGRSDDQVKIRGFRIELGEIETRLHEHPLVSEAAVTARGDGGDKRLVAYVVVRLEAPFERYLNTGKLSSETQVASLLRCHLATKLPEYMIPAAFVCIDSFPLTPNGKFDRKSLPDPGIDAFAVKAYEMPQGEIENILSSIWAELLNVERVGRHDGFFVLGGHSLLAVRMISRIKSMLGFDISLRTLFEAPSIAELAPRLLATGAAHEKSYDVLLPIKPQGTRPPLFCIHPSLGLSWCFTGLSTRLDPAQPLYGLQARGFIGGEGVASTLDEMALDYIDQIRRIQPHGPYHLLGYSSGGLVAHTMASYLEEQGERVALLALMDTPAGYHTQTSQASELDEHQMEQDLIALLVGDKNQEPSDLINPFLERACGIAKNNLRIGSAQEPRVFHGDVLIFRATVPSKGPEQKQWSPEDWRPYVIGNIEICDIACLHEEMDSPEAAATMAQVLNERLK</sequence>
<proteinExistence type="inferred from homology"/>
<dbReference type="PANTHER" id="PTHR45527">
    <property type="entry name" value="NONRIBOSOMAL PEPTIDE SYNTHETASE"/>
    <property type="match status" value="1"/>
</dbReference>
<dbReference type="PANTHER" id="PTHR45527:SF1">
    <property type="entry name" value="FATTY ACID SYNTHASE"/>
    <property type="match status" value="1"/>
</dbReference>
<dbReference type="GO" id="GO:0005737">
    <property type="term" value="C:cytoplasm"/>
    <property type="evidence" value="ECO:0007669"/>
    <property type="project" value="TreeGrafter"/>
</dbReference>
<dbReference type="FunFam" id="1.10.1200.10:FF:000016">
    <property type="entry name" value="Non-ribosomal peptide synthase"/>
    <property type="match status" value="1"/>
</dbReference>
<protein>
    <recommendedName>
        <fullName evidence="5">Carrier domain-containing protein</fullName>
    </recommendedName>
</protein>
<dbReference type="InterPro" id="IPR025110">
    <property type="entry name" value="AMP-bd_C"/>
</dbReference>
<evidence type="ECO:0000256" key="1">
    <source>
        <dbReference type="ARBA" id="ARBA00022450"/>
    </source>
</evidence>
<keyword evidence="7" id="KW-1185">Reference proteome</keyword>
<dbReference type="FunFam" id="3.30.300.30:FF:000010">
    <property type="entry name" value="Enterobactin synthetase component F"/>
    <property type="match status" value="1"/>
</dbReference>
<dbReference type="Pfam" id="PF00550">
    <property type="entry name" value="PP-binding"/>
    <property type="match status" value="1"/>
</dbReference>
<reference evidence="6" key="1">
    <citation type="journal article" date="2020" name="Fungal Divers.">
        <title>Resolving the Mortierellaceae phylogeny through synthesis of multi-gene phylogenetics and phylogenomics.</title>
        <authorList>
            <person name="Vandepol N."/>
            <person name="Liber J."/>
            <person name="Desiro A."/>
            <person name="Na H."/>
            <person name="Kennedy M."/>
            <person name="Barry K."/>
            <person name="Grigoriev I.V."/>
            <person name="Miller A.N."/>
            <person name="O'Donnell K."/>
            <person name="Stajich J.E."/>
            <person name="Bonito G."/>
        </authorList>
    </citation>
    <scope>NUCLEOTIDE SEQUENCE</scope>
    <source>
        <strain evidence="6">CK1249</strain>
    </source>
</reference>
<dbReference type="InterPro" id="IPR036736">
    <property type="entry name" value="ACP-like_sf"/>
</dbReference>
<evidence type="ECO:0000313" key="7">
    <source>
        <dbReference type="Proteomes" id="UP000738359"/>
    </source>
</evidence>
<dbReference type="Gene3D" id="3.40.50.1820">
    <property type="entry name" value="alpha/beta hydrolase"/>
    <property type="match status" value="1"/>
</dbReference>
<dbReference type="Pfam" id="PF13193">
    <property type="entry name" value="AMP-binding_C"/>
    <property type="match status" value="1"/>
</dbReference>
<dbReference type="SUPFAM" id="SSF53474">
    <property type="entry name" value="alpha/beta-Hydrolases"/>
    <property type="match status" value="1"/>
</dbReference>
<dbReference type="AlphaFoldDB" id="A0A9P6IQG2"/>
<evidence type="ECO:0000256" key="2">
    <source>
        <dbReference type="ARBA" id="ARBA00022553"/>
    </source>
</evidence>
<dbReference type="SMART" id="SM00824">
    <property type="entry name" value="PKS_TE"/>
    <property type="match status" value="1"/>
</dbReference>
<dbReference type="InterPro" id="IPR029058">
    <property type="entry name" value="AB_hydrolase_fold"/>
</dbReference>
<dbReference type="SUPFAM" id="SSF56801">
    <property type="entry name" value="Acetyl-CoA synthetase-like"/>
    <property type="match status" value="1"/>
</dbReference>
<dbReference type="InterPro" id="IPR042099">
    <property type="entry name" value="ANL_N_sf"/>
</dbReference>
<dbReference type="InterPro" id="IPR001031">
    <property type="entry name" value="Thioesterase"/>
</dbReference>
<evidence type="ECO:0000256" key="3">
    <source>
        <dbReference type="ARBA" id="ARBA00022598"/>
    </source>
</evidence>
<dbReference type="GO" id="GO:0044550">
    <property type="term" value="P:secondary metabolite biosynthetic process"/>
    <property type="evidence" value="ECO:0007669"/>
    <property type="project" value="TreeGrafter"/>
</dbReference>
<feature type="non-terminal residue" evidence="6">
    <location>
        <position position="1"/>
    </location>
</feature>
<comment type="similarity">
    <text evidence="4">Belongs to the NRP synthetase family.</text>
</comment>
<dbReference type="Gene3D" id="3.30.300.30">
    <property type="match status" value="1"/>
</dbReference>
<dbReference type="OrthoDB" id="329835at2759"/>
<comment type="caution">
    <text evidence="6">The sequence shown here is derived from an EMBL/GenBank/DDBJ whole genome shotgun (WGS) entry which is preliminary data.</text>
</comment>
<dbReference type="SUPFAM" id="SSF47336">
    <property type="entry name" value="ACP-like"/>
    <property type="match status" value="1"/>
</dbReference>
<evidence type="ECO:0000313" key="6">
    <source>
        <dbReference type="EMBL" id="KAF9944062.1"/>
    </source>
</evidence>
<dbReference type="PROSITE" id="PS50075">
    <property type="entry name" value="CARRIER"/>
    <property type="match status" value="1"/>
</dbReference>
<dbReference type="GO" id="GO:0031177">
    <property type="term" value="F:phosphopantetheine binding"/>
    <property type="evidence" value="ECO:0007669"/>
    <property type="project" value="TreeGrafter"/>
</dbReference>
<dbReference type="GO" id="GO:0072330">
    <property type="term" value="P:monocarboxylic acid biosynthetic process"/>
    <property type="evidence" value="ECO:0007669"/>
    <property type="project" value="UniProtKB-ARBA"/>
</dbReference>
<gene>
    <name evidence="6" type="ORF">BGZ70_005077</name>
</gene>
<feature type="domain" description="Carrier" evidence="5">
    <location>
        <begin position="151"/>
        <end position="226"/>
    </location>
</feature>
<name>A0A9P6IQG2_MORAP</name>